<feature type="domain" description="NERD" evidence="1">
    <location>
        <begin position="1"/>
        <end position="39"/>
    </location>
</feature>
<comment type="caution">
    <text evidence="2">The sequence shown here is derived from an EMBL/GenBank/DDBJ whole genome shotgun (WGS) entry which is preliminary data.</text>
</comment>
<protein>
    <recommendedName>
        <fullName evidence="1">NERD domain-containing protein</fullName>
    </recommendedName>
</protein>
<proteinExistence type="predicted"/>
<dbReference type="AlphaFoldDB" id="A0AAN3V299"/>
<accession>A0AAN3V299</accession>
<dbReference type="EMBL" id="AFAA02000033">
    <property type="protein sequence ID" value="EII33322.1"/>
    <property type="molecule type" value="Genomic_DNA"/>
</dbReference>
<sequence>MIHQLSMHRKHIMFRANDYAALQTNGSIILSPKSEYGHI</sequence>
<dbReference type="PROSITE" id="PS50965">
    <property type="entry name" value="NERD"/>
    <property type="match status" value="1"/>
</dbReference>
<evidence type="ECO:0000313" key="2">
    <source>
        <dbReference type="EMBL" id="EII33322.1"/>
    </source>
</evidence>
<dbReference type="Proteomes" id="UP000003866">
    <property type="component" value="Unassembled WGS sequence"/>
</dbReference>
<evidence type="ECO:0000313" key="3">
    <source>
        <dbReference type="Proteomes" id="UP000003866"/>
    </source>
</evidence>
<name>A0AAN3V299_ECOLX</name>
<evidence type="ECO:0000259" key="1">
    <source>
        <dbReference type="PROSITE" id="PS50965"/>
    </source>
</evidence>
<organism evidence="2 3">
    <name type="scientific">Escherichia coli 4.0967</name>
    <dbReference type="NCBI Taxonomy" id="869687"/>
    <lineage>
        <taxon>Bacteria</taxon>
        <taxon>Pseudomonadati</taxon>
        <taxon>Pseudomonadota</taxon>
        <taxon>Gammaproteobacteria</taxon>
        <taxon>Enterobacterales</taxon>
        <taxon>Enterobacteriaceae</taxon>
        <taxon>Escherichia</taxon>
    </lineage>
</organism>
<gene>
    <name evidence="2" type="ORF">EC40967_0380</name>
</gene>
<reference evidence="2 3" key="1">
    <citation type="submission" date="2011-12" db="EMBL/GenBank/DDBJ databases">
        <authorList>
            <person name="Brinkac L."/>
            <person name="Radune D."/>
            <person name="Sanka R."/>
            <person name="Selengut J."/>
            <person name="DebRoy C."/>
            <person name="Feng P."/>
            <person name="Fratamico P.M."/>
            <person name="Kapur V."/>
            <person name="Kariyawasam S."/>
            <person name="Losada L."/>
            <person name="Nierman W.C."/>
            <person name="Nelson K."/>
        </authorList>
    </citation>
    <scope>NUCLEOTIDE SEQUENCE [LARGE SCALE GENOMIC DNA]</scope>
    <source>
        <strain evidence="2 3">4.0967</strain>
    </source>
</reference>
<dbReference type="InterPro" id="IPR011528">
    <property type="entry name" value="NERD"/>
</dbReference>